<dbReference type="Gene3D" id="1.20.1250.20">
    <property type="entry name" value="MFS general substrate transporter like domains"/>
    <property type="match status" value="2"/>
</dbReference>
<protein>
    <submittedName>
        <fullName evidence="7">MFS transporter</fullName>
    </submittedName>
</protein>
<keyword evidence="8" id="KW-1185">Reference proteome</keyword>
<feature type="transmembrane region" description="Helical" evidence="5">
    <location>
        <begin position="238"/>
        <end position="263"/>
    </location>
</feature>
<feature type="transmembrane region" description="Helical" evidence="5">
    <location>
        <begin position="364"/>
        <end position="383"/>
    </location>
</feature>
<dbReference type="InterPro" id="IPR036259">
    <property type="entry name" value="MFS_trans_sf"/>
</dbReference>
<dbReference type="InterPro" id="IPR051788">
    <property type="entry name" value="MFS_Transporter"/>
</dbReference>
<name>A0ABP8NXE6_9NOCA</name>
<gene>
    <name evidence="7" type="ORF">GCM10023094_18610</name>
</gene>
<feature type="transmembrane region" description="Helical" evidence="5">
    <location>
        <begin position="275"/>
        <end position="294"/>
    </location>
</feature>
<evidence type="ECO:0000256" key="2">
    <source>
        <dbReference type="ARBA" id="ARBA00022692"/>
    </source>
</evidence>
<sequence>MSSPTPADRTARTAAATAFGLQGFFLASVLTQLPAIKDRFGFDDTVIVIAVVTVSLVAGVGSVLAERLATRTDSRTTLRVGLGVVVAAGVLLALSHTTVPFFAAFGIYGIGLGMVDAATNMQAVAIQHRYGRSILSSFHAVWSVGAIIGALTVSLASGLDVGLTATILVGAAVVAAGTLRLGPRLHQADGEDPLATMNPVGGVQIPWRPFLMLGAAMALFYAIDFGIGNWSALYLTDMLLSSASTAALAMAAYQGAGLVSRLTGDLWVRRFGETTVVRVGAIIGAIGLLVAVAAPTPAVAIAGFGVAGLGLPVVAPLCFSAAGQLAPPEQTDAIIARLNLFNYAGTVIGGGVVGAVAAATDLRAGFGVLLAFAVVLVVLAPAFHPSRVKAAPAPVDPVG</sequence>
<reference evidence="8" key="1">
    <citation type="journal article" date="2019" name="Int. J. Syst. Evol. Microbiol.">
        <title>The Global Catalogue of Microorganisms (GCM) 10K type strain sequencing project: providing services to taxonomists for standard genome sequencing and annotation.</title>
        <authorList>
            <consortium name="The Broad Institute Genomics Platform"/>
            <consortium name="The Broad Institute Genome Sequencing Center for Infectious Disease"/>
            <person name="Wu L."/>
            <person name="Ma J."/>
        </authorList>
    </citation>
    <scope>NUCLEOTIDE SEQUENCE [LARGE SCALE GENOMIC DNA]</scope>
    <source>
        <strain evidence="8">JCM 32206</strain>
    </source>
</reference>
<keyword evidence="2 5" id="KW-0812">Transmembrane</keyword>
<proteinExistence type="predicted"/>
<dbReference type="PANTHER" id="PTHR23514">
    <property type="entry name" value="BYPASS OF STOP CODON PROTEIN 6"/>
    <property type="match status" value="1"/>
</dbReference>
<feature type="transmembrane region" description="Helical" evidence="5">
    <location>
        <begin position="133"/>
        <end position="155"/>
    </location>
</feature>
<feature type="transmembrane region" description="Helical" evidence="5">
    <location>
        <begin position="300"/>
        <end position="319"/>
    </location>
</feature>
<evidence type="ECO:0000256" key="1">
    <source>
        <dbReference type="ARBA" id="ARBA00004651"/>
    </source>
</evidence>
<dbReference type="Pfam" id="PF07690">
    <property type="entry name" value="MFS_1"/>
    <property type="match status" value="1"/>
</dbReference>
<dbReference type="InterPro" id="IPR011701">
    <property type="entry name" value="MFS"/>
</dbReference>
<accession>A0ABP8NXE6</accession>
<evidence type="ECO:0000313" key="7">
    <source>
        <dbReference type="EMBL" id="GAA4477108.1"/>
    </source>
</evidence>
<feature type="transmembrane region" description="Helical" evidence="5">
    <location>
        <begin position="45"/>
        <end position="65"/>
    </location>
</feature>
<evidence type="ECO:0000256" key="3">
    <source>
        <dbReference type="ARBA" id="ARBA00022989"/>
    </source>
</evidence>
<dbReference type="InterPro" id="IPR020846">
    <property type="entry name" value="MFS_dom"/>
</dbReference>
<keyword evidence="3 5" id="KW-1133">Transmembrane helix</keyword>
<evidence type="ECO:0000256" key="5">
    <source>
        <dbReference type="SAM" id="Phobius"/>
    </source>
</evidence>
<dbReference type="SUPFAM" id="SSF103473">
    <property type="entry name" value="MFS general substrate transporter"/>
    <property type="match status" value="1"/>
</dbReference>
<dbReference type="Proteomes" id="UP001501183">
    <property type="component" value="Unassembled WGS sequence"/>
</dbReference>
<keyword evidence="4 5" id="KW-0472">Membrane</keyword>
<dbReference type="RefSeq" id="WP_345343873.1">
    <property type="nucleotide sequence ID" value="NZ_BAABFB010000029.1"/>
</dbReference>
<feature type="transmembrane region" description="Helical" evidence="5">
    <location>
        <begin position="340"/>
        <end position="358"/>
    </location>
</feature>
<evidence type="ECO:0000256" key="4">
    <source>
        <dbReference type="ARBA" id="ARBA00023136"/>
    </source>
</evidence>
<organism evidence="7 8">
    <name type="scientific">Rhodococcus olei</name>
    <dbReference type="NCBI Taxonomy" id="2161675"/>
    <lineage>
        <taxon>Bacteria</taxon>
        <taxon>Bacillati</taxon>
        <taxon>Actinomycetota</taxon>
        <taxon>Actinomycetes</taxon>
        <taxon>Mycobacteriales</taxon>
        <taxon>Nocardiaceae</taxon>
        <taxon>Rhodococcus</taxon>
    </lineage>
</organism>
<evidence type="ECO:0000259" key="6">
    <source>
        <dbReference type="PROSITE" id="PS50850"/>
    </source>
</evidence>
<dbReference type="EMBL" id="BAABFB010000029">
    <property type="protein sequence ID" value="GAA4477108.1"/>
    <property type="molecule type" value="Genomic_DNA"/>
</dbReference>
<feature type="transmembrane region" description="Helical" evidence="5">
    <location>
        <begin position="210"/>
        <end position="232"/>
    </location>
</feature>
<feature type="transmembrane region" description="Helical" evidence="5">
    <location>
        <begin position="12"/>
        <end position="33"/>
    </location>
</feature>
<feature type="domain" description="Major facilitator superfamily (MFS) profile" evidence="6">
    <location>
        <begin position="210"/>
        <end position="399"/>
    </location>
</feature>
<feature type="transmembrane region" description="Helical" evidence="5">
    <location>
        <begin position="101"/>
        <end position="121"/>
    </location>
</feature>
<comment type="subcellular location">
    <subcellularLocation>
        <location evidence="1">Cell membrane</location>
        <topology evidence="1">Multi-pass membrane protein</topology>
    </subcellularLocation>
</comment>
<dbReference type="PANTHER" id="PTHR23514:SF13">
    <property type="entry name" value="INNER MEMBRANE PROTEIN YBJJ"/>
    <property type="match status" value="1"/>
</dbReference>
<feature type="transmembrane region" description="Helical" evidence="5">
    <location>
        <begin position="77"/>
        <end position="95"/>
    </location>
</feature>
<dbReference type="PROSITE" id="PS50850">
    <property type="entry name" value="MFS"/>
    <property type="match status" value="1"/>
</dbReference>
<comment type="caution">
    <text evidence="7">The sequence shown here is derived from an EMBL/GenBank/DDBJ whole genome shotgun (WGS) entry which is preliminary data.</text>
</comment>
<evidence type="ECO:0000313" key="8">
    <source>
        <dbReference type="Proteomes" id="UP001501183"/>
    </source>
</evidence>